<dbReference type="Pfam" id="PF21639">
    <property type="entry name" value="ORC5_lid"/>
    <property type="match status" value="1"/>
</dbReference>
<dbReference type="InterPro" id="IPR048866">
    <property type="entry name" value="ORC5_lid"/>
</dbReference>
<evidence type="ECO:0000313" key="7">
    <source>
        <dbReference type="EMBL" id="GAW79452.1"/>
    </source>
</evidence>
<dbReference type="SUPFAM" id="SSF52540">
    <property type="entry name" value="P-loop containing nucleoside triphosphate hydrolases"/>
    <property type="match status" value="1"/>
</dbReference>
<evidence type="ECO:0000256" key="4">
    <source>
        <dbReference type="SAM" id="MobiDB-lite"/>
    </source>
</evidence>
<dbReference type="GO" id="GO:0003688">
    <property type="term" value="F:DNA replication origin binding"/>
    <property type="evidence" value="ECO:0007669"/>
    <property type="project" value="TreeGrafter"/>
</dbReference>
<gene>
    <name evidence="7" type="ORF">PGO_040520</name>
</gene>
<dbReference type="InterPro" id="IPR047088">
    <property type="entry name" value="ORC5_C"/>
</dbReference>
<dbReference type="EMBL" id="BDQF01000004">
    <property type="protein sequence ID" value="GAW79452.1"/>
    <property type="molecule type" value="Genomic_DNA"/>
</dbReference>
<feature type="domain" description="ORC5 lid" evidence="6">
    <location>
        <begin position="562"/>
        <end position="606"/>
    </location>
</feature>
<evidence type="ECO:0000256" key="3">
    <source>
        <dbReference type="ARBA" id="ARBA00023242"/>
    </source>
</evidence>
<feature type="region of interest" description="Disordered" evidence="4">
    <location>
        <begin position="368"/>
        <end position="410"/>
    </location>
</feature>
<keyword evidence="8" id="KW-1185">Reference proteome</keyword>
<dbReference type="GO" id="GO:0006270">
    <property type="term" value="P:DNA replication initiation"/>
    <property type="evidence" value="ECO:0007669"/>
    <property type="project" value="TreeGrafter"/>
</dbReference>
<keyword evidence="2" id="KW-0235">DNA replication</keyword>
<dbReference type="Gene3D" id="3.40.50.300">
    <property type="entry name" value="P-loop containing nucleotide triphosphate hydrolases"/>
    <property type="match status" value="1"/>
</dbReference>
<feature type="region of interest" description="Disordered" evidence="4">
    <location>
        <begin position="41"/>
        <end position="125"/>
    </location>
</feature>
<proteinExistence type="predicted"/>
<dbReference type="PANTHER" id="PTHR12705:SF0">
    <property type="entry name" value="ORIGIN RECOGNITION COMPLEX SUBUNIT 5"/>
    <property type="match status" value="1"/>
</dbReference>
<dbReference type="InterPro" id="IPR020796">
    <property type="entry name" value="ORC5"/>
</dbReference>
<dbReference type="Pfam" id="PF14630">
    <property type="entry name" value="ORC5_C"/>
    <property type="match status" value="1"/>
</dbReference>
<evidence type="ECO:0000313" key="8">
    <source>
        <dbReference type="Proteomes" id="UP000195521"/>
    </source>
</evidence>
<evidence type="ECO:0000259" key="6">
    <source>
        <dbReference type="Pfam" id="PF21639"/>
    </source>
</evidence>
<dbReference type="OMA" id="DMCKNIL"/>
<dbReference type="InterPro" id="IPR027417">
    <property type="entry name" value="P-loop_NTPase"/>
</dbReference>
<feature type="compositionally biased region" description="Low complexity" evidence="4">
    <location>
        <begin position="72"/>
        <end position="84"/>
    </location>
</feature>
<feature type="compositionally biased region" description="Basic residues" evidence="4">
    <location>
        <begin position="377"/>
        <end position="391"/>
    </location>
</feature>
<dbReference type="Proteomes" id="UP000195521">
    <property type="component" value="Unassembled WGS sequence"/>
</dbReference>
<dbReference type="PANTHER" id="PTHR12705">
    <property type="entry name" value="ORIGIN RECOGNITION COMPLEX SUBUNIT 5"/>
    <property type="match status" value="1"/>
</dbReference>
<keyword evidence="3" id="KW-0539">Nucleus</keyword>
<protein>
    <submittedName>
        <fullName evidence="7">Origin recognition complex subunit 5</fullName>
    </submittedName>
</protein>
<feature type="compositionally biased region" description="Basic and acidic residues" evidence="4">
    <location>
        <begin position="104"/>
        <end position="113"/>
    </location>
</feature>
<evidence type="ECO:0000256" key="2">
    <source>
        <dbReference type="ARBA" id="ARBA00022705"/>
    </source>
</evidence>
<dbReference type="OrthoDB" id="365981at2759"/>
<name>A0A1Y1JFC7_PLAGO</name>
<comment type="caution">
    <text evidence="7">The sequence shown here is derived from an EMBL/GenBank/DDBJ whole genome shotgun (WGS) entry which is preliminary data.</text>
</comment>
<sequence length="844" mass="97171">MHKLTNNGSDINSDDCNETAQECIYGFSFPQKKRRFCSGNLEDKDEADSMKSKRHVRTDVSSGAHRDASIKSSGNGPSNTPSNTCNDTDSECASKGNSYKGRTNQREEVDHGNDSSMGKTENNRRIQMNITGLEKNEKNCEPVDEIYCKEDVHESDEETNDEYAEEIASDEGEEDAIENEQMSNISRELVKSVEPYESQKYLHDEELNEMIDEEYFMELIPAIPHDILQAYITCLKTCGFEREAQLHRLTNLLGDLRDPISVIQVLGLPGMGKTKVVKSYIKFMNVPFAYVNCLMAVYQSGRSAKNVIYHTILKELSINLLNEFNEYKKVNGITNYLYDPTKLVPNHVTNTDVFFSVLHKLLSFRPEDGKEVDNKTPPKKNKKKQNQHKHYSNSTDDTCKTREEEEEEEETKAYTNKQFYKDKFYDRSVVFILDNVRYLVRTHPDLFYALTRIHEYIRGPYNDLTKANKTTRGLSIILINRSPLPDEIFDGLPQPPTVWFDSYTSDMCKNILYRLYSNMCFESLLTYNDKDLKIYCMKENKTEFLIKRNEVILENEVIYDIWCRYVDYIINVSYKDYKSDFHELLFVCAHMWPLFIKPIIEGTLEPIVENMNALQRNIDTHIRVATYNHSSHFTFELIDSVFLNENNLKNKIDLSFYSKILLIGAYLASRNVPVTDKRFFNATVKGGAFTMPKKRKAKGKNESILTLIGQAIPKNFTFIRWLCLTDCLLVCFFDEQLTLNSLICQQINTLIQLGFITFSSTNSLSCLVRNSLMNGVQWSGYCGSALLNSTNNFSSIGSNIFSDASNNASYESLDPYTKLVIQVPEETIRNISRDMKIPLDELIL</sequence>
<accession>A0A1Y1JFC7</accession>
<feature type="domain" description="Origin recognition complex subunit 5 C-terminal" evidence="5">
    <location>
        <begin position="654"/>
        <end position="841"/>
    </location>
</feature>
<comment type="subcellular location">
    <subcellularLocation>
        <location evidence="1">Nucleus</location>
    </subcellularLocation>
</comment>
<dbReference type="GO" id="GO:0005664">
    <property type="term" value="C:nuclear origin of replication recognition complex"/>
    <property type="evidence" value="ECO:0007669"/>
    <property type="project" value="TreeGrafter"/>
</dbReference>
<evidence type="ECO:0000259" key="5">
    <source>
        <dbReference type="Pfam" id="PF14630"/>
    </source>
</evidence>
<evidence type="ECO:0000256" key="1">
    <source>
        <dbReference type="ARBA" id="ARBA00004123"/>
    </source>
</evidence>
<organism evidence="7 8">
    <name type="scientific">Plasmodium gonderi</name>
    <dbReference type="NCBI Taxonomy" id="77519"/>
    <lineage>
        <taxon>Eukaryota</taxon>
        <taxon>Sar</taxon>
        <taxon>Alveolata</taxon>
        <taxon>Apicomplexa</taxon>
        <taxon>Aconoidasida</taxon>
        <taxon>Haemosporida</taxon>
        <taxon>Plasmodiidae</taxon>
        <taxon>Plasmodium</taxon>
        <taxon>Plasmodium (Plasmodium)</taxon>
    </lineage>
</organism>
<feature type="compositionally biased region" description="Polar residues" evidence="4">
    <location>
        <begin position="114"/>
        <end position="125"/>
    </location>
</feature>
<reference evidence="8" key="1">
    <citation type="submission" date="2017-04" db="EMBL/GenBank/DDBJ databases">
        <title>Plasmodium gonderi genome.</title>
        <authorList>
            <person name="Arisue N."/>
            <person name="Honma H."/>
            <person name="Kawai S."/>
            <person name="Tougan T."/>
            <person name="Tanabe K."/>
            <person name="Horii T."/>
        </authorList>
    </citation>
    <scope>NUCLEOTIDE SEQUENCE [LARGE SCALE GENOMIC DNA]</scope>
    <source>
        <strain evidence="8">ATCC 30045</strain>
    </source>
</reference>
<dbReference type="RefSeq" id="XP_028542041.1">
    <property type="nucleotide sequence ID" value="XM_028686240.1"/>
</dbReference>
<dbReference type="GeneID" id="39746163"/>
<dbReference type="AlphaFoldDB" id="A0A1Y1JFC7"/>